<accession>A0A409VUQ7</accession>
<gene>
    <name evidence="2" type="ORF">CVT25_001532</name>
</gene>
<dbReference type="AlphaFoldDB" id="A0A409VUQ7"/>
<sequence>MTQQITDELPPTVVSVRDGWQWTCQSGAVVSGLLAAVAAQLLTLFKAPPPDGVKAPAEGAQTVLLIACYSAIFLNISATISSFILIDKLGEIGFKSSSKHPIYDPESTSGKDIGSILKTQEQLMMDYGASRMWKPMLWHCIISLIVAILIYVVMQENLAVKVSLLVITVVNSGFLVFFIIWNVIPGK</sequence>
<evidence type="ECO:0000313" key="2">
    <source>
        <dbReference type="EMBL" id="PPQ69980.1"/>
    </source>
</evidence>
<feature type="transmembrane region" description="Helical" evidence="1">
    <location>
        <begin position="63"/>
        <end position="86"/>
    </location>
</feature>
<dbReference type="EMBL" id="NHYD01003918">
    <property type="protein sequence ID" value="PPQ69980.1"/>
    <property type="molecule type" value="Genomic_DNA"/>
</dbReference>
<feature type="transmembrane region" description="Helical" evidence="1">
    <location>
        <begin position="165"/>
        <end position="184"/>
    </location>
</feature>
<dbReference type="InParanoid" id="A0A409VUQ7"/>
<keyword evidence="1" id="KW-0472">Membrane</keyword>
<reference evidence="2 3" key="1">
    <citation type="journal article" date="2018" name="Evol. Lett.">
        <title>Horizontal gene cluster transfer increased hallucinogenic mushroom diversity.</title>
        <authorList>
            <person name="Reynolds H.T."/>
            <person name="Vijayakumar V."/>
            <person name="Gluck-Thaler E."/>
            <person name="Korotkin H.B."/>
            <person name="Matheny P.B."/>
            <person name="Slot J.C."/>
        </authorList>
    </citation>
    <scope>NUCLEOTIDE SEQUENCE [LARGE SCALE GENOMIC DNA]</scope>
    <source>
        <strain evidence="2 3">2631</strain>
    </source>
</reference>
<keyword evidence="3" id="KW-1185">Reference proteome</keyword>
<dbReference type="Proteomes" id="UP000283269">
    <property type="component" value="Unassembled WGS sequence"/>
</dbReference>
<comment type="caution">
    <text evidence="2">The sequence shown here is derived from an EMBL/GenBank/DDBJ whole genome shotgun (WGS) entry which is preliminary data.</text>
</comment>
<evidence type="ECO:0000313" key="3">
    <source>
        <dbReference type="Proteomes" id="UP000283269"/>
    </source>
</evidence>
<dbReference type="OrthoDB" id="3225366at2759"/>
<keyword evidence="1" id="KW-0812">Transmembrane</keyword>
<name>A0A409VUQ7_PSICY</name>
<keyword evidence="1" id="KW-1133">Transmembrane helix</keyword>
<feature type="transmembrane region" description="Helical" evidence="1">
    <location>
        <begin position="136"/>
        <end position="153"/>
    </location>
</feature>
<proteinExistence type="predicted"/>
<organism evidence="2 3">
    <name type="scientific">Psilocybe cyanescens</name>
    <dbReference type="NCBI Taxonomy" id="93625"/>
    <lineage>
        <taxon>Eukaryota</taxon>
        <taxon>Fungi</taxon>
        <taxon>Dikarya</taxon>
        <taxon>Basidiomycota</taxon>
        <taxon>Agaricomycotina</taxon>
        <taxon>Agaricomycetes</taxon>
        <taxon>Agaricomycetidae</taxon>
        <taxon>Agaricales</taxon>
        <taxon>Agaricineae</taxon>
        <taxon>Strophariaceae</taxon>
        <taxon>Psilocybe</taxon>
    </lineage>
</organism>
<protein>
    <submittedName>
        <fullName evidence="2">Uncharacterized protein</fullName>
    </submittedName>
</protein>
<evidence type="ECO:0000256" key="1">
    <source>
        <dbReference type="SAM" id="Phobius"/>
    </source>
</evidence>